<sequence length="116" mass="12423">MRLTLLTLLLGASATAGAAQVRDGTGNVYPTVAVADYVLGCMAANGNTPEALRNCSCSIDVISTILPYEAYEEAEAFMSLGRVTGERGVLFRESEQSKEATDALRRAQIEAELRCF</sequence>
<dbReference type="Proteomes" id="UP000193870">
    <property type="component" value="Unassembled WGS sequence"/>
</dbReference>
<dbReference type="OrthoDB" id="7277196at2"/>
<dbReference type="STRING" id="315423.SAMN04488020_103282"/>
<gene>
    <name evidence="2" type="ORF">PAM7066_01564</name>
</gene>
<feature type="chain" id="PRO_5010985414" evidence="1">
    <location>
        <begin position="19"/>
        <end position="116"/>
    </location>
</feature>
<reference evidence="2 3" key="1">
    <citation type="submission" date="2017-03" db="EMBL/GenBank/DDBJ databases">
        <authorList>
            <person name="Afonso C.L."/>
            <person name="Miller P.J."/>
            <person name="Scott M.A."/>
            <person name="Spackman E."/>
            <person name="Goraichik I."/>
            <person name="Dimitrov K.M."/>
            <person name="Suarez D.L."/>
            <person name="Swayne D.E."/>
        </authorList>
    </citation>
    <scope>NUCLEOTIDE SEQUENCE [LARGE SCALE GENOMIC DNA]</scope>
    <source>
        <strain evidence="2 3">CECT 7066</strain>
    </source>
</reference>
<feature type="signal peptide" evidence="1">
    <location>
        <begin position="1"/>
        <end position="18"/>
    </location>
</feature>
<keyword evidence="1" id="KW-0732">Signal</keyword>
<evidence type="ECO:0000313" key="2">
    <source>
        <dbReference type="EMBL" id="SLN36764.1"/>
    </source>
</evidence>
<name>A0A1Y5SFH4_9RHOB</name>
<proteinExistence type="predicted"/>
<evidence type="ECO:0000313" key="3">
    <source>
        <dbReference type="Proteomes" id="UP000193870"/>
    </source>
</evidence>
<evidence type="ECO:0000256" key="1">
    <source>
        <dbReference type="SAM" id="SignalP"/>
    </source>
</evidence>
<keyword evidence="3" id="KW-1185">Reference proteome</keyword>
<dbReference type="EMBL" id="FWFV01000003">
    <property type="protein sequence ID" value="SLN36764.1"/>
    <property type="molecule type" value="Genomic_DNA"/>
</dbReference>
<dbReference type="RefSeq" id="WP_085853559.1">
    <property type="nucleotide sequence ID" value="NZ_FOPF01000003.1"/>
</dbReference>
<accession>A0A1Y5SFH4</accession>
<organism evidence="2 3">
    <name type="scientific">Palleronia marisminoris</name>
    <dbReference type="NCBI Taxonomy" id="315423"/>
    <lineage>
        <taxon>Bacteria</taxon>
        <taxon>Pseudomonadati</taxon>
        <taxon>Pseudomonadota</taxon>
        <taxon>Alphaproteobacteria</taxon>
        <taxon>Rhodobacterales</taxon>
        <taxon>Roseobacteraceae</taxon>
        <taxon>Palleronia</taxon>
    </lineage>
</organism>
<protein>
    <submittedName>
        <fullName evidence="2">Uncharacterized protein</fullName>
    </submittedName>
</protein>
<dbReference type="AlphaFoldDB" id="A0A1Y5SFH4"/>